<dbReference type="Proteomes" id="UP001519887">
    <property type="component" value="Unassembled WGS sequence"/>
</dbReference>
<dbReference type="PRINTS" id="PR00035">
    <property type="entry name" value="HTHGNTR"/>
</dbReference>
<feature type="non-terminal residue" evidence="5">
    <location>
        <position position="117"/>
    </location>
</feature>
<dbReference type="Pfam" id="PF00392">
    <property type="entry name" value="GntR"/>
    <property type="match status" value="1"/>
</dbReference>
<reference evidence="5 6" key="1">
    <citation type="submission" date="2021-07" db="EMBL/GenBank/DDBJ databases">
        <title>Paenibacillus radiodurans sp. nov., isolated from the southeastern edge of Tengger Desert.</title>
        <authorList>
            <person name="Zhang G."/>
        </authorList>
    </citation>
    <scope>NUCLEOTIDE SEQUENCE [LARGE SCALE GENOMIC DNA]</scope>
    <source>
        <strain evidence="5 6">CCM 7311</strain>
    </source>
</reference>
<keyword evidence="6" id="KW-1185">Reference proteome</keyword>
<dbReference type="PANTHER" id="PTHR44846:SF1">
    <property type="entry name" value="MANNOSYL-D-GLYCERATE TRANSPORT_METABOLISM SYSTEM REPRESSOR MNGR-RELATED"/>
    <property type="match status" value="1"/>
</dbReference>
<dbReference type="CDD" id="cd07377">
    <property type="entry name" value="WHTH_GntR"/>
    <property type="match status" value="1"/>
</dbReference>
<accession>A0ABS7CFL8</accession>
<evidence type="ECO:0000313" key="6">
    <source>
        <dbReference type="Proteomes" id="UP001519887"/>
    </source>
</evidence>
<dbReference type="InterPro" id="IPR036390">
    <property type="entry name" value="WH_DNA-bd_sf"/>
</dbReference>
<comment type="caution">
    <text evidence="5">The sequence shown here is derived from an EMBL/GenBank/DDBJ whole genome shotgun (WGS) entry which is preliminary data.</text>
</comment>
<keyword evidence="2" id="KW-0238">DNA-binding</keyword>
<dbReference type="InterPro" id="IPR036388">
    <property type="entry name" value="WH-like_DNA-bd_sf"/>
</dbReference>
<proteinExistence type="predicted"/>
<evidence type="ECO:0000259" key="4">
    <source>
        <dbReference type="PROSITE" id="PS50949"/>
    </source>
</evidence>
<evidence type="ECO:0000256" key="1">
    <source>
        <dbReference type="ARBA" id="ARBA00023015"/>
    </source>
</evidence>
<dbReference type="InterPro" id="IPR050679">
    <property type="entry name" value="Bact_HTH_transcr_reg"/>
</dbReference>
<dbReference type="SUPFAM" id="SSF46785">
    <property type="entry name" value="Winged helix' DNA-binding domain"/>
    <property type="match status" value="1"/>
</dbReference>
<dbReference type="Gene3D" id="1.10.10.10">
    <property type="entry name" value="Winged helix-like DNA-binding domain superfamily/Winged helix DNA-binding domain"/>
    <property type="match status" value="1"/>
</dbReference>
<feature type="domain" description="HTH gntR-type" evidence="4">
    <location>
        <begin position="8"/>
        <end position="76"/>
    </location>
</feature>
<keyword evidence="3" id="KW-0804">Transcription</keyword>
<keyword evidence="1" id="KW-0805">Transcription regulation</keyword>
<sequence length="117" mass="13097">MTQSEKRIPLYIQLRSFVLEQIRLGVWNKDDRLPTEHELAATFNVSRITVKNALQQLVKEGLIYRIQGKGTFLSAPGIGEKPIYTGEGSDADAPAGTRKTIAYLMPRLQNAFTAHIL</sequence>
<evidence type="ECO:0000256" key="2">
    <source>
        <dbReference type="ARBA" id="ARBA00023125"/>
    </source>
</evidence>
<dbReference type="EMBL" id="JAHZIK010001777">
    <property type="protein sequence ID" value="MBW7459693.1"/>
    <property type="molecule type" value="Genomic_DNA"/>
</dbReference>
<dbReference type="InterPro" id="IPR000524">
    <property type="entry name" value="Tscrpt_reg_HTH_GntR"/>
</dbReference>
<dbReference type="SMART" id="SM00345">
    <property type="entry name" value="HTH_GNTR"/>
    <property type="match status" value="1"/>
</dbReference>
<dbReference type="PROSITE" id="PS50949">
    <property type="entry name" value="HTH_GNTR"/>
    <property type="match status" value="1"/>
</dbReference>
<evidence type="ECO:0000256" key="3">
    <source>
        <dbReference type="ARBA" id="ARBA00023163"/>
    </source>
</evidence>
<organism evidence="5 6">
    <name type="scientific">Paenibacillus sepulcri</name>
    <dbReference type="NCBI Taxonomy" id="359917"/>
    <lineage>
        <taxon>Bacteria</taxon>
        <taxon>Bacillati</taxon>
        <taxon>Bacillota</taxon>
        <taxon>Bacilli</taxon>
        <taxon>Bacillales</taxon>
        <taxon>Paenibacillaceae</taxon>
        <taxon>Paenibacillus</taxon>
    </lineage>
</organism>
<name>A0ABS7CFL8_9BACL</name>
<evidence type="ECO:0000313" key="5">
    <source>
        <dbReference type="EMBL" id="MBW7459693.1"/>
    </source>
</evidence>
<protein>
    <submittedName>
        <fullName evidence="5">GntR family transcriptional regulator</fullName>
    </submittedName>
</protein>
<dbReference type="PANTHER" id="PTHR44846">
    <property type="entry name" value="MANNOSYL-D-GLYCERATE TRANSPORT/METABOLISM SYSTEM REPRESSOR MNGR-RELATED"/>
    <property type="match status" value="1"/>
</dbReference>
<gene>
    <name evidence="5" type="ORF">K0U00_37105</name>
</gene>